<accession>A0ABR4AVJ1</accession>
<name>A0ABR4AVJ1_9LECA</name>
<gene>
    <name evidence="1" type="ORF">ABVK25_010163</name>
</gene>
<evidence type="ECO:0000313" key="2">
    <source>
        <dbReference type="Proteomes" id="UP001590951"/>
    </source>
</evidence>
<dbReference type="EMBL" id="JBHFEH010000061">
    <property type="protein sequence ID" value="KAL2049584.1"/>
    <property type="molecule type" value="Genomic_DNA"/>
</dbReference>
<comment type="caution">
    <text evidence="1">The sequence shown here is derived from an EMBL/GenBank/DDBJ whole genome shotgun (WGS) entry which is preliminary data.</text>
</comment>
<sequence>MADPAIEWRADILKIQETAQELNQDGNIPKTQRDNLESRLVLAWGESADLQDQPTTAWRKRNAQNIYREVQDENHHLFLAFILAMGPTACSRTGFKNCVQALLKADKNGRQKLQLNLEAKELFESITIRRGFAGKARCVNFMRSLFAEVQDHRQIQYMFSSAPLDRMSSFSELFRTAIQNSHLWKSERERQELSSGCVTVMIPSDPEQDTSINIWVGYDDGFRLREMFGLQQVKIE</sequence>
<dbReference type="Proteomes" id="UP001590951">
    <property type="component" value="Unassembled WGS sequence"/>
</dbReference>
<keyword evidence="2" id="KW-1185">Reference proteome</keyword>
<proteinExistence type="predicted"/>
<reference evidence="1 2" key="1">
    <citation type="submission" date="2024-09" db="EMBL/GenBank/DDBJ databases">
        <title>Rethinking Asexuality: The Enigmatic Case of Functional Sexual Genes in Lepraria (Stereocaulaceae).</title>
        <authorList>
            <person name="Doellman M."/>
            <person name="Sun Y."/>
            <person name="Barcenas-Pena A."/>
            <person name="Lumbsch H.T."/>
            <person name="Grewe F."/>
        </authorList>
    </citation>
    <scope>NUCLEOTIDE SEQUENCE [LARGE SCALE GENOMIC DNA]</scope>
    <source>
        <strain evidence="1 2">Grewe 0041</strain>
    </source>
</reference>
<organism evidence="1 2">
    <name type="scientific">Lepraria finkii</name>
    <dbReference type="NCBI Taxonomy" id="1340010"/>
    <lineage>
        <taxon>Eukaryota</taxon>
        <taxon>Fungi</taxon>
        <taxon>Dikarya</taxon>
        <taxon>Ascomycota</taxon>
        <taxon>Pezizomycotina</taxon>
        <taxon>Lecanoromycetes</taxon>
        <taxon>OSLEUM clade</taxon>
        <taxon>Lecanoromycetidae</taxon>
        <taxon>Lecanorales</taxon>
        <taxon>Lecanorineae</taxon>
        <taxon>Stereocaulaceae</taxon>
        <taxon>Lepraria</taxon>
    </lineage>
</organism>
<evidence type="ECO:0000313" key="1">
    <source>
        <dbReference type="EMBL" id="KAL2049584.1"/>
    </source>
</evidence>
<protein>
    <submittedName>
        <fullName evidence="1">Uncharacterized protein</fullName>
    </submittedName>
</protein>